<evidence type="ECO:0000256" key="1">
    <source>
        <dbReference type="ARBA" id="ARBA00000085"/>
    </source>
</evidence>
<evidence type="ECO:0000256" key="7">
    <source>
        <dbReference type="ARBA" id="ARBA00022777"/>
    </source>
</evidence>
<dbReference type="InterPro" id="IPR003661">
    <property type="entry name" value="HisK_dim/P_dom"/>
</dbReference>
<organism evidence="13 14">
    <name type="scientific">Roseivirga spongicola</name>
    <dbReference type="NCBI Taxonomy" id="333140"/>
    <lineage>
        <taxon>Bacteria</taxon>
        <taxon>Pseudomonadati</taxon>
        <taxon>Bacteroidota</taxon>
        <taxon>Cytophagia</taxon>
        <taxon>Cytophagales</taxon>
        <taxon>Roseivirgaceae</taxon>
        <taxon>Roseivirga</taxon>
    </lineage>
</organism>
<dbReference type="STRING" id="333140.AWW68_04225"/>
<dbReference type="EMBL" id="LRPC01000001">
    <property type="protein sequence ID" value="KYG77982.1"/>
    <property type="molecule type" value="Genomic_DNA"/>
</dbReference>
<evidence type="ECO:0000256" key="4">
    <source>
        <dbReference type="ARBA" id="ARBA00022553"/>
    </source>
</evidence>
<dbReference type="CDD" id="cd06225">
    <property type="entry name" value="HAMP"/>
    <property type="match status" value="1"/>
</dbReference>
<evidence type="ECO:0000256" key="2">
    <source>
        <dbReference type="ARBA" id="ARBA00004370"/>
    </source>
</evidence>
<dbReference type="SUPFAM" id="SSF158472">
    <property type="entry name" value="HAMP domain-like"/>
    <property type="match status" value="1"/>
</dbReference>
<keyword evidence="9" id="KW-0902">Two-component regulatory system</keyword>
<feature type="coiled-coil region" evidence="10">
    <location>
        <begin position="228"/>
        <end position="257"/>
    </location>
</feature>
<keyword evidence="10" id="KW-0175">Coiled coil</keyword>
<keyword evidence="8" id="KW-0472">Membrane</keyword>
<comment type="subcellular location">
    <subcellularLocation>
        <location evidence="2">Membrane</location>
    </subcellularLocation>
</comment>
<dbReference type="SMART" id="SM00388">
    <property type="entry name" value="HisKA"/>
    <property type="match status" value="1"/>
</dbReference>
<comment type="caution">
    <text evidence="13">The sequence shown here is derived from an EMBL/GenBank/DDBJ whole genome shotgun (WGS) entry which is preliminary data.</text>
</comment>
<dbReference type="SMART" id="SM00304">
    <property type="entry name" value="HAMP"/>
    <property type="match status" value="1"/>
</dbReference>
<dbReference type="Proteomes" id="UP000075606">
    <property type="component" value="Unassembled WGS sequence"/>
</dbReference>
<dbReference type="Gene3D" id="3.30.565.10">
    <property type="entry name" value="Histidine kinase-like ATPase, C-terminal domain"/>
    <property type="match status" value="1"/>
</dbReference>
<sequence>MLNLLLYTTLSKSLEIAFQSNILLEANGVLVQLRDDYLQIPVTNADQPIQIWLGSSGSATKFYERTDFPDGYDDLLPLVIDQFYTQENKNRFTIESDSLTFGFVRNPSETAPDSDIIVVLSKNNREHKEQLSALKNRIILSTTSACLISLALSLLFAQISLKPINLLIEKAKSIKPSTNMDRLPESKTGDELSQLSQTFNQMIDRIEEGIQNQSRFFNSASHELRTPLANMQAELELELDNLKKKKAESTLRSIQQEVTRMQLIVSDFLMLAQLEAESISTSKETLRIDDLIYDMIDKTKYMRDNSGATLKLKIDHRIESFKFLGDKAKMESLFSNLLINAYKFGDNSESISMNLHSGEGSLTLSIVNNISRKNQQMKGNGLGLWLCKKISEIHGFHLSTKQSSDRFSVELTIPTNAHNSQH</sequence>
<dbReference type="InterPro" id="IPR050428">
    <property type="entry name" value="TCS_sensor_his_kinase"/>
</dbReference>
<dbReference type="PROSITE" id="PS50885">
    <property type="entry name" value="HAMP"/>
    <property type="match status" value="1"/>
</dbReference>
<keyword evidence="5" id="KW-0808">Transferase</keyword>
<dbReference type="PANTHER" id="PTHR45436">
    <property type="entry name" value="SENSOR HISTIDINE KINASE YKOH"/>
    <property type="match status" value="1"/>
</dbReference>
<dbReference type="InterPro" id="IPR005467">
    <property type="entry name" value="His_kinase_dom"/>
</dbReference>
<dbReference type="InterPro" id="IPR036890">
    <property type="entry name" value="HATPase_C_sf"/>
</dbReference>
<dbReference type="SMART" id="SM00387">
    <property type="entry name" value="HATPase_c"/>
    <property type="match status" value="1"/>
</dbReference>
<dbReference type="InterPro" id="IPR003660">
    <property type="entry name" value="HAMP_dom"/>
</dbReference>
<evidence type="ECO:0000256" key="5">
    <source>
        <dbReference type="ARBA" id="ARBA00022679"/>
    </source>
</evidence>
<dbReference type="Pfam" id="PF02518">
    <property type="entry name" value="HATPase_c"/>
    <property type="match status" value="1"/>
</dbReference>
<evidence type="ECO:0000256" key="9">
    <source>
        <dbReference type="ARBA" id="ARBA00023012"/>
    </source>
</evidence>
<feature type="domain" description="Histidine kinase" evidence="11">
    <location>
        <begin position="219"/>
        <end position="417"/>
    </location>
</feature>
<dbReference type="PANTHER" id="PTHR45436:SF5">
    <property type="entry name" value="SENSOR HISTIDINE KINASE TRCS"/>
    <property type="match status" value="1"/>
</dbReference>
<protein>
    <recommendedName>
        <fullName evidence="3">histidine kinase</fullName>
        <ecNumber evidence="3">2.7.13.3</ecNumber>
    </recommendedName>
</protein>
<evidence type="ECO:0000256" key="8">
    <source>
        <dbReference type="ARBA" id="ARBA00022989"/>
    </source>
</evidence>
<dbReference type="Gene3D" id="6.10.340.10">
    <property type="match status" value="1"/>
</dbReference>
<comment type="catalytic activity">
    <reaction evidence="1">
        <text>ATP + protein L-histidine = ADP + protein N-phospho-L-histidine.</text>
        <dbReference type="EC" id="2.7.13.3"/>
    </reaction>
</comment>
<evidence type="ECO:0000313" key="14">
    <source>
        <dbReference type="Proteomes" id="UP000075606"/>
    </source>
</evidence>
<dbReference type="GO" id="GO:0005886">
    <property type="term" value="C:plasma membrane"/>
    <property type="evidence" value="ECO:0007669"/>
    <property type="project" value="TreeGrafter"/>
</dbReference>
<gene>
    <name evidence="13" type="ORF">AWW68_04225</name>
</gene>
<evidence type="ECO:0000256" key="6">
    <source>
        <dbReference type="ARBA" id="ARBA00022692"/>
    </source>
</evidence>
<dbReference type="Pfam" id="PF00672">
    <property type="entry name" value="HAMP"/>
    <property type="match status" value="1"/>
</dbReference>
<dbReference type="InterPro" id="IPR003594">
    <property type="entry name" value="HATPase_dom"/>
</dbReference>
<dbReference type="SUPFAM" id="SSF55874">
    <property type="entry name" value="ATPase domain of HSP90 chaperone/DNA topoisomerase II/histidine kinase"/>
    <property type="match status" value="1"/>
</dbReference>
<keyword evidence="14" id="KW-1185">Reference proteome</keyword>
<dbReference type="EC" id="2.7.13.3" evidence="3"/>
<proteinExistence type="predicted"/>
<keyword evidence="8" id="KW-1133">Transmembrane helix</keyword>
<dbReference type="InterPro" id="IPR036097">
    <property type="entry name" value="HisK_dim/P_sf"/>
</dbReference>
<name>A0A150XGZ8_9BACT</name>
<dbReference type="Gene3D" id="1.10.287.130">
    <property type="match status" value="1"/>
</dbReference>
<dbReference type="PROSITE" id="PS50109">
    <property type="entry name" value="HIS_KIN"/>
    <property type="match status" value="1"/>
</dbReference>
<evidence type="ECO:0000259" key="11">
    <source>
        <dbReference type="PROSITE" id="PS50109"/>
    </source>
</evidence>
<evidence type="ECO:0000256" key="10">
    <source>
        <dbReference type="SAM" id="Coils"/>
    </source>
</evidence>
<evidence type="ECO:0000256" key="3">
    <source>
        <dbReference type="ARBA" id="ARBA00012438"/>
    </source>
</evidence>
<dbReference type="CDD" id="cd00082">
    <property type="entry name" value="HisKA"/>
    <property type="match status" value="1"/>
</dbReference>
<dbReference type="Pfam" id="PF00512">
    <property type="entry name" value="HisKA"/>
    <property type="match status" value="1"/>
</dbReference>
<feature type="domain" description="HAMP" evidence="12">
    <location>
        <begin position="158"/>
        <end position="211"/>
    </location>
</feature>
<evidence type="ECO:0000259" key="12">
    <source>
        <dbReference type="PROSITE" id="PS50885"/>
    </source>
</evidence>
<keyword evidence="6" id="KW-0812">Transmembrane</keyword>
<keyword evidence="4" id="KW-0597">Phosphoprotein</keyword>
<accession>A0A150XGZ8</accession>
<dbReference type="GO" id="GO:0000155">
    <property type="term" value="F:phosphorelay sensor kinase activity"/>
    <property type="evidence" value="ECO:0007669"/>
    <property type="project" value="InterPro"/>
</dbReference>
<reference evidence="13 14" key="1">
    <citation type="submission" date="2016-01" db="EMBL/GenBank/DDBJ databases">
        <title>Genome sequencing of Roseivirga spongicola UST030701-084.</title>
        <authorList>
            <person name="Selvaratnam C."/>
            <person name="Thevarajoo S."/>
            <person name="Goh K.M."/>
            <person name="Ee R."/>
            <person name="Chan K.-G."/>
            <person name="Chong C.S."/>
        </authorList>
    </citation>
    <scope>NUCLEOTIDE SEQUENCE [LARGE SCALE GENOMIC DNA]</scope>
    <source>
        <strain evidence="13 14">UST030701-084</strain>
    </source>
</reference>
<keyword evidence="7" id="KW-0418">Kinase</keyword>
<dbReference type="SUPFAM" id="SSF47384">
    <property type="entry name" value="Homodimeric domain of signal transducing histidine kinase"/>
    <property type="match status" value="1"/>
</dbReference>
<evidence type="ECO:0000313" key="13">
    <source>
        <dbReference type="EMBL" id="KYG77982.1"/>
    </source>
</evidence>
<dbReference type="AlphaFoldDB" id="A0A150XGZ8"/>